<keyword evidence="4" id="KW-0547">Nucleotide-binding</keyword>
<evidence type="ECO:0000256" key="5">
    <source>
        <dbReference type="ARBA" id="ARBA00022840"/>
    </source>
</evidence>
<dbReference type="SUPFAM" id="SSF52540">
    <property type="entry name" value="P-loop containing nucleoside triphosphate hydrolases"/>
    <property type="match status" value="1"/>
</dbReference>
<dbReference type="eggNOG" id="COG3842">
    <property type="taxonomic scope" value="Bacteria"/>
</dbReference>
<dbReference type="GO" id="GO:0015697">
    <property type="term" value="P:quaternary ammonium group transport"/>
    <property type="evidence" value="ECO:0007669"/>
    <property type="project" value="UniProtKB-ARBA"/>
</dbReference>
<dbReference type="EMBL" id="AXZF01000015">
    <property type="protein sequence ID" value="ERT69724.1"/>
    <property type="molecule type" value="Genomic_DNA"/>
</dbReference>
<dbReference type="InterPro" id="IPR003439">
    <property type="entry name" value="ABC_transporter-like_ATP-bd"/>
</dbReference>
<evidence type="ECO:0000256" key="6">
    <source>
        <dbReference type="ARBA" id="ARBA00022967"/>
    </source>
</evidence>
<dbReference type="InterPro" id="IPR017871">
    <property type="entry name" value="ABC_transporter-like_CS"/>
</dbReference>
<keyword evidence="2" id="KW-1003">Cell membrane</keyword>
<reference evidence="9 10" key="1">
    <citation type="submission" date="2013-08" db="EMBL/GenBank/DDBJ databases">
        <authorList>
            <person name="Weinstock G."/>
            <person name="Sodergren E."/>
            <person name="Wylie T."/>
            <person name="Fulton L."/>
            <person name="Fulton R."/>
            <person name="Fronick C."/>
            <person name="O'Laughlin M."/>
            <person name="Godfrey J."/>
            <person name="Miner T."/>
            <person name="Herter B."/>
            <person name="Appelbaum E."/>
            <person name="Cordes M."/>
            <person name="Lek S."/>
            <person name="Wollam A."/>
            <person name="Pepin K.H."/>
            <person name="Palsikar V.B."/>
            <person name="Mitreva M."/>
            <person name="Wilson R.K."/>
        </authorList>
    </citation>
    <scope>NUCLEOTIDE SEQUENCE [LARGE SCALE GENOMIC DNA]</scope>
    <source>
        <strain evidence="9 10">ATCC BAA-474</strain>
    </source>
</reference>
<dbReference type="HOGENOM" id="CLU_000604_1_1_0"/>
<dbReference type="AlphaFoldDB" id="U7VF33"/>
<organism evidence="9 10">
    <name type="scientific">Cetobacterium somerae ATCC BAA-474</name>
    <dbReference type="NCBI Taxonomy" id="1319815"/>
    <lineage>
        <taxon>Bacteria</taxon>
        <taxon>Fusobacteriati</taxon>
        <taxon>Fusobacteriota</taxon>
        <taxon>Fusobacteriia</taxon>
        <taxon>Fusobacteriales</taxon>
        <taxon>Fusobacteriaceae</taxon>
        <taxon>Cetobacterium</taxon>
    </lineage>
</organism>
<evidence type="ECO:0000256" key="7">
    <source>
        <dbReference type="ARBA" id="ARBA00023136"/>
    </source>
</evidence>
<keyword evidence="1" id="KW-0813">Transport</keyword>
<dbReference type="PROSITE" id="PS00211">
    <property type="entry name" value="ABC_TRANSPORTER_1"/>
    <property type="match status" value="1"/>
</dbReference>
<dbReference type="GO" id="GO:0043190">
    <property type="term" value="C:ATP-binding cassette (ABC) transporter complex"/>
    <property type="evidence" value="ECO:0007669"/>
    <property type="project" value="InterPro"/>
</dbReference>
<dbReference type="PROSITE" id="PS50893">
    <property type="entry name" value="ABC_TRANSPORTER_2"/>
    <property type="match status" value="1"/>
</dbReference>
<evidence type="ECO:0000313" key="10">
    <source>
        <dbReference type="Proteomes" id="UP000017081"/>
    </source>
</evidence>
<dbReference type="InterPro" id="IPR003593">
    <property type="entry name" value="AAA+_ATPase"/>
</dbReference>
<comment type="caution">
    <text evidence="9">The sequence shown here is derived from an EMBL/GenBank/DDBJ whole genome shotgun (WGS) entry which is preliminary data.</text>
</comment>
<dbReference type="Pfam" id="PF00005">
    <property type="entry name" value="ABC_tran"/>
    <property type="match status" value="1"/>
</dbReference>
<proteinExistence type="predicted"/>
<keyword evidence="10" id="KW-1185">Reference proteome</keyword>
<dbReference type="SMART" id="SM00382">
    <property type="entry name" value="AAA"/>
    <property type="match status" value="1"/>
</dbReference>
<keyword evidence="5 9" id="KW-0067">ATP-binding</keyword>
<evidence type="ECO:0000256" key="4">
    <source>
        <dbReference type="ARBA" id="ARBA00022741"/>
    </source>
</evidence>
<evidence type="ECO:0000259" key="8">
    <source>
        <dbReference type="PROSITE" id="PS50893"/>
    </source>
</evidence>
<evidence type="ECO:0000313" key="9">
    <source>
        <dbReference type="EMBL" id="ERT69724.1"/>
    </source>
</evidence>
<dbReference type="InterPro" id="IPR008995">
    <property type="entry name" value="Mo/tungstate-bd_C_term_dom"/>
</dbReference>
<dbReference type="Proteomes" id="UP000017081">
    <property type="component" value="Unassembled WGS sequence"/>
</dbReference>
<keyword evidence="6" id="KW-1278">Translocase</keyword>
<dbReference type="SUPFAM" id="SSF50331">
    <property type="entry name" value="MOP-like"/>
    <property type="match status" value="1"/>
</dbReference>
<dbReference type="GO" id="GO:0005524">
    <property type="term" value="F:ATP binding"/>
    <property type="evidence" value="ECO:0007669"/>
    <property type="project" value="UniProtKB-KW"/>
</dbReference>
<dbReference type="GO" id="GO:0016887">
    <property type="term" value="F:ATP hydrolysis activity"/>
    <property type="evidence" value="ECO:0007669"/>
    <property type="project" value="InterPro"/>
</dbReference>
<evidence type="ECO:0000256" key="2">
    <source>
        <dbReference type="ARBA" id="ARBA00022475"/>
    </source>
</evidence>
<dbReference type="RefSeq" id="WP_023049964.1">
    <property type="nucleotide sequence ID" value="NZ_CP173065.2"/>
</dbReference>
<evidence type="ECO:0000256" key="1">
    <source>
        <dbReference type="ARBA" id="ARBA00022448"/>
    </source>
</evidence>
<name>U7VF33_9FUSO</name>
<dbReference type="FunFam" id="3.40.50.300:FF:000425">
    <property type="entry name" value="Probable ABC transporter, ATP-binding subunit"/>
    <property type="match status" value="1"/>
</dbReference>
<dbReference type="InterPro" id="IPR027417">
    <property type="entry name" value="P-loop_NTPase"/>
</dbReference>
<gene>
    <name evidence="9" type="ORF">HMPREF0202_00416</name>
</gene>
<feature type="domain" description="ABC transporter" evidence="8">
    <location>
        <begin position="4"/>
        <end position="234"/>
    </location>
</feature>
<dbReference type="PANTHER" id="PTHR42781:SF5">
    <property type="entry name" value="PUTRESCINE TRANSPORT ATP-BINDING PROTEIN POTG"/>
    <property type="match status" value="1"/>
</dbReference>
<dbReference type="Gene3D" id="3.40.50.300">
    <property type="entry name" value="P-loop containing nucleotide triphosphate hydrolases"/>
    <property type="match status" value="1"/>
</dbReference>
<dbReference type="InterPro" id="IPR050093">
    <property type="entry name" value="ABC_SmlMolc_Importer"/>
</dbReference>
<accession>U7VF33</accession>
<keyword evidence="7" id="KW-0472">Membrane</keyword>
<dbReference type="PANTHER" id="PTHR42781">
    <property type="entry name" value="SPERMIDINE/PUTRESCINE IMPORT ATP-BINDING PROTEIN POTA"/>
    <property type="match status" value="1"/>
</dbReference>
<protein>
    <submittedName>
        <fullName evidence="9">ABC transporter, ATP-binding protein</fullName>
    </submittedName>
</protein>
<dbReference type="GO" id="GO:0022857">
    <property type="term" value="F:transmembrane transporter activity"/>
    <property type="evidence" value="ECO:0007669"/>
    <property type="project" value="InterPro"/>
</dbReference>
<dbReference type="STRING" id="1319815.HMPREF0202_00416"/>
<evidence type="ECO:0000256" key="3">
    <source>
        <dbReference type="ARBA" id="ARBA00022519"/>
    </source>
</evidence>
<keyword evidence="3" id="KW-0997">Cell inner membrane</keyword>
<sequence length="325" mass="36884">MSYLKIKNVEKTFGKFKALNNINFEIERGEFICFLGPSGCGKTTLLRIIAGLENVDSGEIFLKDENITKKHPAKRNMSIVFQSYALFPNLTVGENIAYGMKNKKIPKDIIQKKIDESLELVGLRGQENKYPNELSGGQQQRVALARAISYSPDILLLDEPLSALDAKVREKLRNDIKNIQKKLGITTIMVTHDQEEALSMSDRIIVMDNAKIVQVGTPQDIYENPANNFIGDFIGKVNKFEINGTKVMARPEDISLADEQTDNFFMGTLESWEYMGSYYRLKVNKKNYIIEVDICRNKIAHIPLKKDQHIFLKVERTLGGGVEWS</sequence>